<dbReference type="AlphaFoldDB" id="A0A444XQZ6"/>
<dbReference type="Gene3D" id="2.60.120.260">
    <property type="entry name" value="Galactose-binding domain-like"/>
    <property type="match status" value="1"/>
</dbReference>
<evidence type="ECO:0000313" key="1">
    <source>
        <dbReference type="EMBL" id="RYQ92122.1"/>
    </source>
</evidence>
<dbReference type="GO" id="GO:0005975">
    <property type="term" value="P:carbohydrate metabolic process"/>
    <property type="evidence" value="ECO:0007669"/>
    <property type="project" value="InterPro"/>
</dbReference>
<dbReference type="Proteomes" id="UP000289738">
    <property type="component" value="Chromosome B09"/>
</dbReference>
<protein>
    <recommendedName>
        <fullName evidence="3">CBM-cenC domain-containing protein</fullName>
    </recommendedName>
</protein>
<comment type="caution">
    <text evidence="1">The sequence shown here is derived from an EMBL/GenBank/DDBJ whole genome shotgun (WGS) entry which is preliminary data.</text>
</comment>
<keyword evidence="2" id="KW-1185">Reference proteome</keyword>
<evidence type="ECO:0000313" key="2">
    <source>
        <dbReference type="Proteomes" id="UP000289738"/>
    </source>
</evidence>
<dbReference type="InterPro" id="IPR008979">
    <property type="entry name" value="Galactose-bd-like_sf"/>
</dbReference>
<sequence>MKQCVAETPRAEYGGGIIINPAFDHSIDGWTVFGNGAIVERISNAGNRFIVSRNRTQPSDSFSQKVQPKKGMLYSFTAWFQLSEVSDTV</sequence>
<dbReference type="SUPFAM" id="SSF49785">
    <property type="entry name" value="Galactose-binding domain-like"/>
    <property type="match status" value="1"/>
</dbReference>
<name>A0A444XQZ6_ARAHY</name>
<dbReference type="InterPro" id="IPR044846">
    <property type="entry name" value="GH10"/>
</dbReference>
<dbReference type="PANTHER" id="PTHR31490">
    <property type="entry name" value="GLYCOSYL HYDROLASE"/>
    <property type="match status" value="1"/>
</dbReference>
<accession>A0A444XQZ6</accession>
<dbReference type="EMBL" id="SDMP01000019">
    <property type="protein sequence ID" value="RYQ92122.1"/>
    <property type="molecule type" value="Genomic_DNA"/>
</dbReference>
<proteinExistence type="predicted"/>
<organism evidence="1 2">
    <name type="scientific">Arachis hypogaea</name>
    <name type="common">Peanut</name>
    <dbReference type="NCBI Taxonomy" id="3818"/>
    <lineage>
        <taxon>Eukaryota</taxon>
        <taxon>Viridiplantae</taxon>
        <taxon>Streptophyta</taxon>
        <taxon>Embryophyta</taxon>
        <taxon>Tracheophyta</taxon>
        <taxon>Spermatophyta</taxon>
        <taxon>Magnoliopsida</taxon>
        <taxon>eudicotyledons</taxon>
        <taxon>Gunneridae</taxon>
        <taxon>Pentapetalae</taxon>
        <taxon>rosids</taxon>
        <taxon>fabids</taxon>
        <taxon>Fabales</taxon>
        <taxon>Fabaceae</taxon>
        <taxon>Papilionoideae</taxon>
        <taxon>50 kb inversion clade</taxon>
        <taxon>dalbergioids sensu lato</taxon>
        <taxon>Dalbergieae</taxon>
        <taxon>Pterocarpus clade</taxon>
        <taxon>Arachis</taxon>
    </lineage>
</organism>
<reference evidence="1 2" key="1">
    <citation type="submission" date="2019-01" db="EMBL/GenBank/DDBJ databases">
        <title>Sequencing of cultivated peanut Arachis hypogaea provides insights into genome evolution and oil improvement.</title>
        <authorList>
            <person name="Chen X."/>
        </authorList>
    </citation>
    <scope>NUCLEOTIDE SEQUENCE [LARGE SCALE GENOMIC DNA]</scope>
    <source>
        <strain evidence="2">cv. Fuhuasheng</strain>
        <tissue evidence="1">Leaves</tissue>
    </source>
</reference>
<dbReference type="PANTHER" id="PTHR31490:SF52">
    <property type="entry name" value="ENDO-1,4-BETA-XYLANASE 5-RELATED"/>
    <property type="match status" value="1"/>
</dbReference>
<evidence type="ECO:0008006" key="3">
    <source>
        <dbReference type="Google" id="ProtNLM"/>
    </source>
</evidence>
<dbReference type="STRING" id="3818.A0A444XQZ6"/>
<dbReference type="GO" id="GO:0004553">
    <property type="term" value="F:hydrolase activity, hydrolyzing O-glycosyl compounds"/>
    <property type="evidence" value="ECO:0007669"/>
    <property type="project" value="InterPro"/>
</dbReference>
<gene>
    <name evidence="1" type="ORF">Ahy_B09g098260</name>
</gene>